<name>A0ACB7XR46_9ERIC</name>
<evidence type="ECO:0000313" key="2">
    <source>
        <dbReference type="Proteomes" id="UP000828048"/>
    </source>
</evidence>
<gene>
    <name evidence="1" type="ORF">Vadar_016511</name>
</gene>
<organism evidence="1 2">
    <name type="scientific">Vaccinium darrowii</name>
    <dbReference type="NCBI Taxonomy" id="229202"/>
    <lineage>
        <taxon>Eukaryota</taxon>
        <taxon>Viridiplantae</taxon>
        <taxon>Streptophyta</taxon>
        <taxon>Embryophyta</taxon>
        <taxon>Tracheophyta</taxon>
        <taxon>Spermatophyta</taxon>
        <taxon>Magnoliopsida</taxon>
        <taxon>eudicotyledons</taxon>
        <taxon>Gunneridae</taxon>
        <taxon>Pentapetalae</taxon>
        <taxon>asterids</taxon>
        <taxon>Ericales</taxon>
        <taxon>Ericaceae</taxon>
        <taxon>Vaccinioideae</taxon>
        <taxon>Vaccinieae</taxon>
        <taxon>Vaccinium</taxon>
    </lineage>
</organism>
<sequence>MGKRIRLILIVLVFTITIYIWAWEKTPLLSALFPPQGRLLQLSPVIGEELVNKNNEEISSGIENSKTDATEMLFMEKGDASHRELAKKQEERKQSDAAAGMVSENSVHVEEEKGSVFLLINGMRKFNSRYSFARVSLHDQSPSGCHLSIWNVNRLADMGLDMLFLHGPYYMNQYKLACPSRNTTFKHSDKVDQMPPSQKDKVVITDSRRIRKGYSQQTPNGNSNYKQSVALKRFSAMLPIIQIQINTQRMGDSSGIESSTKSGWLRQILKTHPFGVPINIIPLTACNYAKGEWVVDDSWPLYSGFGCKQWLYGTWACRLAQRTDFAYEKLRWRPNNCTMTEFTSSKFLERMQHKTIAFVGDSLGQQQFQSLMCMVAGGKEMPNVLDVGKEYGLVKSTGSIRPPGSAYRFPSTNTTILNYWSPCLADLEPLDITNPLTDYAMHLDRPPAFLQHFLPKFDVLVLKTGHHWKSLKFKANRWVMHVGGVPIIDKRFADFEAAKNFTVYSIVHWVNLQLLKYPGLKAFFRTISPSHFLNGSWNSGGTCDNTIPSPRKEVLQDESSYLVAKAVKGTKVTLMDITALSQVREEGHLSRYNVKARLGLQDCLHWCLPGVPDTWNEILFALL</sequence>
<dbReference type="Proteomes" id="UP000828048">
    <property type="component" value="Chromosome 1"/>
</dbReference>
<proteinExistence type="predicted"/>
<accession>A0ACB7XR46</accession>
<reference evidence="1 2" key="1">
    <citation type="journal article" date="2021" name="Hortic Res">
        <title>High-quality reference genome and annotation aids understanding of berry development for evergreen blueberry (Vaccinium darrowii).</title>
        <authorList>
            <person name="Yu J."/>
            <person name="Hulse-Kemp A.M."/>
            <person name="Babiker E."/>
            <person name="Staton M."/>
        </authorList>
    </citation>
    <scope>NUCLEOTIDE SEQUENCE [LARGE SCALE GENOMIC DNA]</scope>
    <source>
        <strain evidence="2">cv. NJ 8807/NJ 8810</strain>
        <tissue evidence="1">Young leaf</tissue>
    </source>
</reference>
<comment type="caution">
    <text evidence="1">The sequence shown here is derived from an EMBL/GenBank/DDBJ whole genome shotgun (WGS) entry which is preliminary data.</text>
</comment>
<dbReference type="EMBL" id="CM037151">
    <property type="protein sequence ID" value="KAH7843426.1"/>
    <property type="molecule type" value="Genomic_DNA"/>
</dbReference>
<keyword evidence="2" id="KW-1185">Reference proteome</keyword>
<evidence type="ECO:0000313" key="1">
    <source>
        <dbReference type="EMBL" id="KAH7843426.1"/>
    </source>
</evidence>
<protein>
    <submittedName>
        <fullName evidence="1">Uncharacterized protein</fullName>
    </submittedName>
</protein>